<proteinExistence type="predicted"/>
<dbReference type="InterPro" id="IPR009097">
    <property type="entry name" value="Cyclic_Pdiesterase"/>
</dbReference>
<name>A0A139WXP8_9CYAN</name>
<dbReference type="RefSeq" id="WP_017745022.1">
    <property type="nucleotide sequence ID" value="NZ_KQ976354.1"/>
</dbReference>
<evidence type="ECO:0000313" key="1">
    <source>
        <dbReference type="EMBL" id="KYC37200.1"/>
    </source>
</evidence>
<evidence type="ECO:0000313" key="2">
    <source>
        <dbReference type="Proteomes" id="UP000076925"/>
    </source>
</evidence>
<dbReference type="Gene3D" id="3.90.1140.10">
    <property type="entry name" value="Cyclic phosphodiesterase"/>
    <property type="match status" value="1"/>
</dbReference>
<reference evidence="1 2" key="1">
    <citation type="journal article" date="2013" name="Genome Biol. Evol.">
        <title>Genomes of Stigonematalean cyanobacteria (subsection V) and the evolution of oxygenic photosynthesis from prokaryotes to plastids.</title>
        <authorList>
            <person name="Dagan T."/>
            <person name="Roettger M."/>
            <person name="Stucken K."/>
            <person name="Landan G."/>
            <person name="Koch R."/>
            <person name="Major P."/>
            <person name="Gould S.B."/>
            <person name="Goremykin V.V."/>
            <person name="Rippka R."/>
            <person name="Tandeau de Marsac N."/>
            <person name="Gugger M."/>
            <person name="Lockhart P.J."/>
            <person name="Allen J.F."/>
            <person name="Brune I."/>
            <person name="Maus I."/>
            <person name="Puhler A."/>
            <person name="Martin W.F."/>
        </authorList>
    </citation>
    <scope>NUCLEOTIDE SEQUENCE [LARGE SCALE GENOMIC DNA]</scope>
    <source>
        <strain evidence="1 2">PCC 7110</strain>
    </source>
</reference>
<evidence type="ECO:0008006" key="3">
    <source>
        <dbReference type="Google" id="ProtNLM"/>
    </source>
</evidence>
<organism evidence="1 2">
    <name type="scientific">Scytonema hofmannii PCC 7110</name>
    <dbReference type="NCBI Taxonomy" id="128403"/>
    <lineage>
        <taxon>Bacteria</taxon>
        <taxon>Bacillati</taxon>
        <taxon>Cyanobacteriota</taxon>
        <taxon>Cyanophyceae</taxon>
        <taxon>Nostocales</taxon>
        <taxon>Scytonemataceae</taxon>
        <taxon>Scytonema</taxon>
    </lineage>
</organism>
<protein>
    <recommendedName>
        <fullName evidence="3">2'-5' RNA ligase</fullName>
    </recommendedName>
</protein>
<accession>A0A139WXP8</accession>
<dbReference type="EMBL" id="ANNX02000047">
    <property type="protein sequence ID" value="KYC37200.1"/>
    <property type="molecule type" value="Genomic_DNA"/>
</dbReference>
<gene>
    <name evidence="1" type="ORF">WA1_47105</name>
</gene>
<dbReference type="Proteomes" id="UP000076925">
    <property type="component" value="Unassembled WGS sequence"/>
</dbReference>
<dbReference type="OrthoDB" id="4116343at2"/>
<dbReference type="SUPFAM" id="SSF55144">
    <property type="entry name" value="LigT-like"/>
    <property type="match status" value="1"/>
</dbReference>
<dbReference type="AlphaFoldDB" id="A0A139WXP8"/>
<comment type="caution">
    <text evidence="1">The sequence shown here is derived from an EMBL/GenBank/DDBJ whole genome shotgun (WGS) entry which is preliminary data.</text>
</comment>
<sequence>MKFGIAMIPDIEMIESLVELQKKTLRICPLSPLLETKQNIPHITLLQGRFRNQINWMSLVLELRNYCHRQKYSLELKDVELEYKPSGWYFLKFPHNYMFHGAHRFVFEELKDSLFLTEEDKQKNTSHYSYLEKINYLSYGYRYIGDAFQPHITLGRTFDNRRMNDEAALTHLVKSLSSNLIGTIHKITIYEVGENGSHAATLHYVNM</sequence>
<keyword evidence="2" id="KW-1185">Reference proteome</keyword>